<keyword evidence="2" id="KW-1185">Reference proteome</keyword>
<protein>
    <submittedName>
        <fullName evidence="1">Uncharacterized protein</fullName>
    </submittedName>
</protein>
<sequence>MQKTAEIANWFATTVGAGLRKLLGHRLLASQNSNECTITLAKPGMKYGDYLTNPTSYGNGKETYVKMQEYGPFDMTITDDVRAFAMVHLAFTLVFQ</sequence>
<proteinExistence type="predicted"/>
<dbReference type="AlphaFoldDB" id="A0A5N6JAN2"/>
<evidence type="ECO:0000313" key="1">
    <source>
        <dbReference type="EMBL" id="KAB8275340.1"/>
    </source>
</evidence>
<name>A0A5N6JAN2_9EURO</name>
<accession>A0A5N6JAN2</accession>
<dbReference type="EMBL" id="ML732782">
    <property type="protein sequence ID" value="KAB8275340.1"/>
    <property type="molecule type" value="Genomic_DNA"/>
</dbReference>
<evidence type="ECO:0000313" key="2">
    <source>
        <dbReference type="Proteomes" id="UP000326289"/>
    </source>
</evidence>
<gene>
    <name evidence="1" type="ORF">BDV30DRAFT_236707</name>
</gene>
<reference evidence="1 2" key="1">
    <citation type="submission" date="2019-04" db="EMBL/GenBank/DDBJ databases">
        <title>Fungal friends and foes A comparative genomics study of 23 Aspergillus species from section Flavi.</title>
        <authorList>
            <consortium name="DOE Joint Genome Institute"/>
            <person name="Kjaerbolling I."/>
            <person name="Vesth T.C."/>
            <person name="Frisvad J.C."/>
            <person name="Nybo J.L."/>
            <person name="Theobald S."/>
            <person name="Kildgaard S."/>
            <person name="Petersen T.I."/>
            <person name="Kuo A."/>
            <person name="Sato A."/>
            <person name="Lyhne E.K."/>
            <person name="Kogle M.E."/>
            <person name="Wiebenga A."/>
            <person name="Kun R.S."/>
            <person name="Lubbers R.J."/>
            <person name="Makela M.R."/>
            <person name="Barry K."/>
            <person name="Chovatia M."/>
            <person name="Clum A."/>
            <person name="Daum C."/>
            <person name="Haridas S."/>
            <person name="He G."/>
            <person name="LaButti K."/>
            <person name="Lipzen A."/>
            <person name="Mondo S."/>
            <person name="Pangilinan J."/>
            <person name="Riley R."/>
            <person name="Salamov A."/>
            <person name="Simmons B.A."/>
            <person name="Magnuson J.K."/>
            <person name="Henrissat B."/>
            <person name="Mortensen U.H."/>
            <person name="Larsen T.O."/>
            <person name="De vries R.P."/>
            <person name="Grigoriev I.V."/>
            <person name="Machida M."/>
            <person name="Baker S.E."/>
            <person name="Andersen M.R."/>
        </authorList>
    </citation>
    <scope>NUCLEOTIDE SEQUENCE [LARGE SCALE GENOMIC DNA]</scope>
    <source>
        <strain evidence="1 2">CBS 117635</strain>
    </source>
</reference>
<dbReference type="Proteomes" id="UP000326289">
    <property type="component" value="Unassembled WGS sequence"/>
</dbReference>
<organism evidence="1 2">
    <name type="scientific">Aspergillus minisclerotigenes</name>
    <dbReference type="NCBI Taxonomy" id="656917"/>
    <lineage>
        <taxon>Eukaryota</taxon>
        <taxon>Fungi</taxon>
        <taxon>Dikarya</taxon>
        <taxon>Ascomycota</taxon>
        <taxon>Pezizomycotina</taxon>
        <taxon>Eurotiomycetes</taxon>
        <taxon>Eurotiomycetidae</taxon>
        <taxon>Eurotiales</taxon>
        <taxon>Aspergillaceae</taxon>
        <taxon>Aspergillus</taxon>
        <taxon>Aspergillus subgen. Circumdati</taxon>
    </lineage>
</organism>